<evidence type="ECO:0000259" key="6">
    <source>
        <dbReference type="Pfam" id="PF00890"/>
    </source>
</evidence>
<dbReference type="InterPro" id="IPR050315">
    <property type="entry name" value="FAD-oxidoreductase_2"/>
</dbReference>
<dbReference type="AlphaFoldDB" id="F3QN77"/>
<organism evidence="7 8">
    <name type="scientific">Parasutterella excrementihominis YIT 11859</name>
    <dbReference type="NCBI Taxonomy" id="762966"/>
    <lineage>
        <taxon>Bacteria</taxon>
        <taxon>Pseudomonadati</taxon>
        <taxon>Pseudomonadota</taxon>
        <taxon>Betaproteobacteria</taxon>
        <taxon>Burkholderiales</taxon>
        <taxon>Sutterellaceae</taxon>
        <taxon>Parasutterella</taxon>
    </lineage>
</organism>
<dbReference type="PANTHER" id="PTHR43400">
    <property type="entry name" value="FUMARATE REDUCTASE"/>
    <property type="match status" value="1"/>
</dbReference>
<dbReference type="Gene3D" id="3.50.50.60">
    <property type="entry name" value="FAD/NAD(P)-binding domain"/>
    <property type="match status" value="2"/>
</dbReference>
<dbReference type="PRINTS" id="PR00411">
    <property type="entry name" value="PNDRDTASEI"/>
</dbReference>
<dbReference type="InterPro" id="IPR036188">
    <property type="entry name" value="FAD/NAD-bd_sf"/>
</dbReference>
<reference evidence="7 8" key="1">
    <citation type="submission" date="2011-02" db="EMBL/GenBank/DDBJ databases">
        <authorList>
            <person name="Weinstock G."/>
            <person name="Sodergren E."/>
            <person name="Clifton S."/>
            <person name="Fulton L."/>
            <person name="Fulton B."/>
            <person name="Courtney L."/>
            <person name="Fronick C."/>
            <person name="Harrison M."/>
            <person name="Strong C."/>
            <person name="Farmer C."/>
            <person name="Delahaunty K."/>
            <person name="Markovic C."/>
            <person name="Hall O."/>
            <person name="Minx P."/>
            <person name="Tomlinson C."/>
            <person name="Mitreva M."/>
            <person name="Hou S."/>
            <person name="Chen J."/>
            <person name="Wollam A."/>
            <person name="Pepin K.H."/>
            <person name="Johnson M."/>
            <person name="Bhonagiri V."/>
            <person name="Zhang X."/>
            <person name="Suruliraj S."/>
            <person name="Warren W."/>
            <person name="Chinwalla A."/>
            <person name="Mardis E.R."/>
            <person name="Wilson R.K."/>
        </authorList>
    </citation>
    <scope>NUCLEOTIDE SEQUENCE [LARGE SCALE GENOMIC DNA]</scope>
    <source>
        <strain evidence="7 8">YIT 11859</strain>
    </source>
</reference>
<sequence>MQKTLIALSVFVALSSTSLAAEISKNADVVVVGGGAAGLPAAVQAAEKGAKVILVGKNPYLGGGANAAEGLFGVESKWQRGKSIGLTREECFNYLMEHSHYKADPALTKKFVWGSAENLDWLASHGMKFEPIQMTPYDAPTWHVVGEYKGQEHGAAYIKLLADVAKEKGVEILVGTPAKELLKDGNKVVGVKAKDSKGNDVIIHSKATIISTGGFGNSPEKVQKWLGWNPDVFKASVPLNKTGDGIEMAWRAGSEKTPMTLMLHTGVEGKGISFPGAIYCMSWQPFNLWVNNEGERFTNEANAFSFPNAGNAIASQHGSTAWAIWDNNSIDYVQKEGIDNGIGVIVPVLDKLPKLKEEIKTALAAGNSTFVSANSLEELAHKMGVPAANLEKTVAQYNKLAEDGRDTFLGKSHQYLRPISGTTYYAIKLFPFSYTSLGGIKIDKGFRVLDKNNHPIDGLYAAGVDAGGLYGDTYPVWTSGHAFGWSSYSGRHAALQALQDKKLAK</sequence>
<dbReference type="eggNOG" id="COG1053">
    <property type="taxonomic scope" value="Bacteria"/>
</dbReference>
<dbReference type="SUPFAM" id="SSF56425">
    <property type="entry name" value="Succinate dehydrogenase/fumarate reductase flavoprotein, catalytic domain"/>
    <property type="match status" value="1"/>
</dbReference>
<comment type="caution">
    <text evidence="7">The sequence shown here is derived from an EMBL/GenBank/DDBJ whole genome shotgun (WGS) entry which is preliminary data.</text>
</comment>
<protein>
    <submittedName>
        <fullName evidence="7">FAD binding domain protein</fullName>
    </submittedName>
</protein>
<keyword evidence="5" id="KW-0732">Signal</keyword>
<dbReference type="GeneID" id="43349701"/>
<evidence type="ECO:0000256" key="1">
    <source>
        <dbReference type="ARBA" id="ARBA00001974"/>
    </source>
</evidence>
<evidence type="ECO:0000313" key="8">
    <source>
        <dbReference type="Proteomes" id="UP000005156"/>
    </source>
</evidence>
<keyword evidence="4" id="KW-0560">Oxidoreductase</keyword>
<dbReference type="Proteomes" id="UP000005156">
    <property type="component" value="Unassembled WGS sequence"/>
</dbReference>
<feature type="signal peptide" evidence="5">
    <location>
        <begin position="1"/>
        <end position="20"/>
    </location>
</feature>
<dbReference type="Gene3D" id="3.90.700.10">
    <property type="entry name" value="Succinate dehydrogenase/fumarate reductase flavoprotein, catalytic domain"/>
    <property type="match status" value="1"/>
</dbReference>
<evidence type="ECO:0000256" key="5">
    <source>
        <dbReference type="SAM" id="SignalP"/>
    </source>
</evidence>
<dbReference type="InterPro" id="IPR027477">
    <property type="entry name" value="Succ_DH/fumarate_Rdtase_cat_sf"/>
</dbReference>
<dbReference type="InterPro" id="IPR003953">
    <property type="entry name" value="FAD-dep_OxRdtase_2_FAD-bd"/>
</dbReference>
<evidence type="ECO:0000256" key="2">
    <source>
        <dbReference type="ARBA" id="ARBA00022630"/>
    </source>
</evidence>
<dbReference type="OrthoDB" id="9806724at2"/>
<keyword evidence="2" id="KW-0285">Flavoprotein</keyword>
<evidence type="ECO:0000256" key="3">
    <source>
        <dbReference type="ARBA" id="ARBA00022827"/>
    </source>
</evidence>
<dbReference type="GO" id="GO:0016491">
    <property type="term" value="F:oxidoreductase activity"/>
    <property type="evidence" value="ECO:0007669"/>
    <property type="project" value="UniProtKB-KW"/>
</dbReference>
<dbReference type="Pfam" id="PF00890">
    <property type="entry name" value="FAD_binding_2"/>
    <property type="match status" value="1"/>
</dbReference>
<dbReference type="RefSeq" id="WP_008864917.1">
    <property type="nucleotide sequence ID" value="NZ_GL883756.1"/>
</dbReference>
<dbReference type="HOGENOM" id="CLU_011398_4_3_4"/>
<comment type="cofactor">
    <cofactor evidence="1">
        <name>FAD</name>
        <dbReference type="ChEBI" id="CHEBI:57692"/>
    </cofactor>
</comment>
<keyword evidence="3" id="KW-0274">FAD</keyword>
<accession>F3QN77</accession>
<dbReference type="GO" id="GO:0008202">
    <property type="term" value="P:steroid metabolic process"/>
    <property type="evidence" value="ECO:0007669"/>
    <property type="project" value="UniProtKB-ARBA"/>
</dbReference>
<evidence type="ECO:0000256" key="4">
    <source>
        <dbReference type="ARBA" id="ARBA00023002"/>
    </source>
</evidence>
<dbReference type="EMBL" id="AFBP01000090">
    <property type="protein sequence ID" value="EGG51204.1"/>
    <property type="molecule type" value="Genomic_DNA"/>
</dbReference>
<dbReference type="PANTHER" id="PTHR43400:SF10">
    <property type="entry name" value="3-OXOSTEROID 1-DEHYDROGENASE"/>
    <property type="match status" value="1"/>
</dbReference>
<proteinExistence type="predicted"/>
<evidence type="ECO:0000313" key="7">
    <source>
        <dbReference type="EMBL" id="EGG51204.1"/>
    </source>
</evidence>
<keyword evidence="8" id="KW-1185">Reference proteome</keyword>
<dbReference type="SUPFAM" id="SSF51905">
    <property type="entry name" value="FAD/NAD(P)-binding domain"/>
    <property type="match status" value="1"/>
</dbReference>
<name>F3QN77_9BURK</name>
<feature type="domain" description="FAD-dependent oxidoreductase 2 FAD-binding" evidence="6">
    <location>
        <begin position="28"/>
        <end position="475"/>
    </location>
</feature>
<feature type="chain" id="PRO_5003302116" evidence="5">
    <location>
        <begin position="21"/>
        <end position="505"/>
    </location>
</feature>
<gene>
    <name evidence="7" type="ORF">HMPREF9439_02408</name>
</gene>